<organism evidence="2 3">
    <name type="scientific">Zunongwangia mangrovi</name>
    <dbReference type="NCBI Taxonomy" id="1334022"/>
    <lineage>
        <taxon>Bacteria</taxon>
        <taxon>Pseudomonadati</taxon>
        <taxon>Bacteroidota</taxon>
        <taxon>Flavobacteriia</taxon>
        <taxon>Flavobacteriales</taxon>
        <taxon>Flavobacteriaceae</taxon>
        <taxon>Zunongwangia</taxon>
    </lineage>
</organism>
<feature type="transmembrane region" description="Helical" evidence="1">
    <location>
        <begin position="182"/>
        <end position="203"/>
    </location>
</feature>
<feature type="transmembrane region" description="Helical" evidence="1">
    <location>
        <begin position="32"/>
        <end position="53"/>
    </location>
</feature>
<proteinExistence type="predicted"/>
<accession>A0A1I1GP43</accession>
<dbReference type="RefSeq" id="WP_092541377.1">
    <property type="nucleotide sequence ID" value="NZ_FOKV01000002.1"/>
</dbReference>
<feature type="transmembrane region" description="Helical" evidence="1">
    <location>
        <begin position="73"/>
        <end position="94"/>
    </location>
</feature>
<sequence>MENKIFRFRKTRDFGELLSDTFKFLRENAKSFLSINFKVCAPFLITLIITNAYYTYATLGVGFEGYSNLTGFIIPALINTLALFVYFTALYLSVFNYIKAYIAKDGNVNIEDVKNGLKNDLGNGLLLNFIVGLLTVVGFLFLFIPGIYLGVVLTLALPILVFDQKGVGDTISSAFELIKDNWWLTFGILIVFGIIMYIINVVFQMPMIIYMMMSMFSGLDAGIETMAQNMQTKDPVLIVLTILASIAQYLLYIITPILISLIYFNLNEEKNFTGTYDSIDKLGEDHE</sequence>
<dbReference type="AlphaFoldDB" id="A0A1I1GP43"/>
<reference evidence="3" key="1">
    <citation type="submission" date="2016-10" db="EMBL/GenBank/DDBJ databases">
        <authorList>
            <person name="Varghese N."/>
            <person name="Submissions S."/>
        </authorList>
    </citation>
    <scope>NUCLEOTIDE SEQUENCE [LARGE SCALE GENOMIC DNA]</scope>
    <source>
        <strain evidence="3">DSM 24499</strain>
    </source>
</reference>
<keyword evidence="1" id="KW-1133">Transmembrane helix</keyword>
<dbReference type="OrthoDB" id="1049480at2"/>
<feature type="transmembrane region" description="Helical" evidence="1">
    <location>
        <begin position="129"/>
        <end position="162"/>
    </location>
</feature>
<evidence type="ECO:0008006" key="4">
    <source>
        <dbReference type="Google" id="ProtNLM"/>
    </source>
</evidence>
<feature type="transmembrane region" description="Helical" evidence="1">
    <location>
        <begin position="236"/>
        <end position="264"/>
    </location>
</feature>
<gene>
    <name evidence="2" type="ORF">SAMN04487907_102354</name>
</gene>
<evidence type="ECO:0000313" key="3">
    <source>
        <dbReference type="Proteomes" id="UP000199438"/>
    </source>
</evidence>
<dbReference type="EMBL" id="FOKV01000002">
    <property type="protein sequence ID" value="SFC13266.1"/>
    <property type="molecule type" value="Genomic_DNA"/>
</dbReference>
<keyword evidence="1" id="KW-0472">Membrane</keyword>
<name>A0A1I1GP43_9FLAO</name>
<protein>
    <recommendedName>
        <fullName evidence="4">Glycerophosphoryl diester phosphodiesterase membrane domain-containing protein</fullName>
    </recommendedName>
</protein>
<evidence type="ECO:0000313" key="2">
    <source>
        <dbReference type="EMBL" id="SFC13266.1"/>
    </source>
</evidence>
<dbReference type="STRING" id="1334022.SAMN04487907_102354"/>
<keyword evidence="3" id="KW-1185">Reference proteome</keyword>
<keyword evidence="1" id="KW-0812">Transmembrane</keyword>
<evidence type="ECO:0000256" key="1">
    <source>
        <dbReference type="SAM" id="Phobius"/>
    </source>
</evidence>
<dbReference type="Proteomes" id="UP000199438">
    <property type="component" value="Unassembled WGS sequence"/>
</dbReference>